<dbReference type="SMART" id="SM00317">
    <property type="entry name" value="SET"/>
    <property type="match status" value="1"/>
</dbReference>
<comment type="caution">
    <text evidence="3">The sequence shown here is derived from an EMBL/GenBank/DDBJ whole genome shotgun (WGS) entry which is preliminary data.</text>
</comment>
<reference evidence="3" key="1">
    <citation type="submission" date="2022-01" db="EMBL/GenBank/DDBJ databases">
        <authorList>
            <person name="Jo J.-H."/>
            <person name="Im W.-T."/>
        </authorList>
    </citation>
    <scope>NUCLEOTIDE SEQUENCE</scope>
    <source>
        <strain evidence="3">NA20</strain>
    </source>
</reference>
<dbReference type="Pfam" id="PF00856">
    <property type="entry name" value="SET"/>
    <property type="match status" value="1"/>
</dbReference>
<protein>
    <submittedName>
        <fullName evidence="3">SET domain-containing protein</fullName>
    </submittedName>
</protein>
<feature type="domain" description="SET" evidence="2">
    <location>
        <begin position="16"/>
        <end position="131"/>
    </location>
</feature>
<dbReference type="EMBL" id="JAKLTR010000009">
    <property type="protein sequence ID" value="MCG2615647.1"/>
    <property type="molecule type" value="Genomic_DNA"/>
</dbReference>
<dbReference type="Gene3D" id="2.170.270.10">
    <property type="entry name" value="SET domain"/>
    <property type="match status" value="1"/>
</dbReference>
<name>A0ABS9KTM7_9BACT</name>
<dbReference type="Proteomes" id="UP001165367">
    <property type="component" value="Unassembled WGS sequence"/>
</dbReference>
<keyword evidence="4" id="KW-1185">Reference proteome</keyword>
<accession>A0ABS9KTM7</accession>
<dbReference type="PROSITE" id="PS50280">
    <property type="entry name" value="SET"/>
    <property type="match status" value="1"/>
</dbReference>
<gene>
    <name evidence="3" type="ORF">LZZ85_15205</name>
</gene>
<feature type="coiled-coil region" evidence="1">
    <location>
        <begin position="141"/>
        <end position="184"/>
    </location>
</feature>
<dbReference type="SUPFAM" id="SSF82199">
    <property type="entry name" value="SET domain"/>
    <property type="match status" value="1"/>
</dbReference>
<organism evidence="3 4">
    <name type="scientific">Terrimonas ginsenosidimutans</name>
    <dbReference type="NCBI Taxonomy" id="2908004"/>
    <lineage>
        <taxon>Bacteria</taxon>
        <taxon>Pseudomonadati</taxon>
        <taxon>Bacteroidota</taxon>
        <taxon>Chitinophagia</taxon>
        <taxon>Chitinophagales</taxon>
        <taxon>Chitinophagaceae</taxon>
        <taxon>Terrimonas</taxon>
    </lineage>
</organism>
<dbReference type="InterPro" id="IPR046341">
    <property type="entry name" value="SET_dom_sf"/>
</dbReference>
<proteinExistence type="predicted"/>
<evidence type="ECO:0000313" key="3">
    <source>
        <dbReference type="EMBL" id="MCG2615647.1"/>
    </source>
</evidence>
<keyword evidence="1" id="KW-0175">Coiled coil</keyword>
<evidence type="ECO:0000259" key="2">
    <source>
        <dbReference type="PROSITE" id="PS50280"/>
    </source>
</evidence>
<evidence type="ECO:0000256" key="1">
    <source>
        <dbReference type="SAM" id="Coils"/>
    </source>
</evidence>
<dbReference type="InterPro" id="IPR001214">
    <property type="entry name" value="SET_dom"/>
</dbReference>
<evidence type="ECO:0000313" key="4">
    <source>
        <dbReference type="Proteomes" id="UP001165367"/>
    </source>
</evidence>
<dbReference type="RefSeq" id="WP_237873642.1">
    <property type="nucleotide sequence ID" value="NZ_JAKLTR010000009.1"/>
</dbReference>
<sequence>MKPSFSYLRNMALLEKQLLVKTSALPDSGMGLFTNKAIPKGTLIVEYKGKRTTWKEVQGEENGYIYFVNNKYVIDARPWKSALARYANDASGLSRTKGVSNNAEYVEENDKVYIKSKKDIPAGQEIFVGYGKDYWNTIRENIRIEKANQKLAKEKELAKAKKEKLKAKAEALKARKKAQKAKKKK</sequence>